<evidence type="ECO:0000313" key="3">
    <source>
        <dbReference type="EMBL" id="AFY92759.1"/>
    </source>
</evidence>
<feature type="compositionally biased region" description="Low complexity" evidence="1">
    <location>
        <begin position="631"/>
        <end position="646"/>
    </location>
</feature>
<evidence type="ECO:0000256" key="2">
    <source>
        <dbReference type="SAM" id="Phobius"/>
    </source>
</evidence>
<feature type="compositionally biased region" description="Polar residues" evidence="1">
    <location>
        <begin position="745"/>
        <end position="756"/>
    </location>
</feature>
<dbReference type="EMBL" id="CP003600">
    <property type="protein sequence ID" value="AFY92759.1"/>
    <property type="molecule type" value="Genomic_DNA"/>
</dbReference>
<dbReference type="AlphaFoldDB" id="K9UEZ2"/>
<reference evidence="3 4" key="1">
    <citation type="submission" date="2012-05" db="EMBL/GenBank/DDBJ databases">
        <title>Finished chromosome of genome of Chamaesiphon sp. PCC 6605.</title>
        <authorList>
            <consortium name="US DOE Joint Genome Institute"/>
            <person name="Gugger M."/>
            <person name="Coursin T."/>
            <person name="Rippka R."/>
            <person name="Tandeau De Marsac N."/>
            <person name="Huntemann M."/>
            <person name="Wei C.-L."/>
            <person name="Han J."/>
            <person name="Detter J.C."/>
            <person name="Han C."/>
            <person name="Tapia R."/>
            <person name="Chen A."/>
            <person name="Kyrpides N."/>
            <person name="Mavromatis K."/>
            <person name="Markowitz V."/>
            <person name="Szeto E."/>
            <person name="Ivanova N."/>
            <person name="Pagani I."/>
            <person name="Pati A."/>
            <person name="Goodwin L."/>
            <person name="Nordberg H.P."/>
            <person name="Cantor M.N."/>
            <person name="Hua S.X."/>
            <person name="Woyke T."/>
            <person name="Kerfeld C.A."/>
        </authorList>
    </citation>
    <scope>NUCLEOTIDE SEQUENCE [LARGE SCALE GENOMIC DNA]</scope>
    <source>
        <strain evidence="4">ATCC 27169 / PCC 6605</strain>
    </source>
</reference>
<evidence type="ECO:0000313" key="4">
    <source>
        <dbReference type="Proteomes" id="UP000010366"/>
    </source>
</evidence>
<evidence type="ECO:0000256" key="1">
    <source>
        <dbReference type="SAM" id="MobiDB-lite"/>
    </source>
</evidence>
<name>K9UEZ2_CHAP6</name>
<feature type="region of interest" description="Disordered" evidence="1">
    <location>
        <begin position="89"/>
        <end position="166"/>
    </location>
</feature>
<dbReference type="eggNOG" id="COG3170">
    <property type="taxonomic scope" value="Bacteria"/>
</dbReference>
<feature type="compositionally biased region" description="Low complexity" evidence="1">
    <location>
        <begin position="130"/>
        <end position="160"/>
    </location>
</feature>
<feature type="region of interest" description="Disordered" evidence="1">
    <location>
        <begin position="242"/>
        <end position="262"/>
    </location>
</feature>
<sequence>MSDNNVEISERRLQEIGNQLGTPILSTTTHIQVDDESVSSSSQSNADIEGTFDSQPSSKNPLLQYIVAGAIGLGAVGIPLTVLFGLGGTPQTATKPTVPEVEDTSSSETDRELENLKTQSALDIQAKSEPQTVAQTPKPAATTVTTPPKTAPTPKTQPVVRDPAPKPKTIAVQQPAVVAATPATVARPVPIPVTRPVARIVPKPTPAPVAQTQRSTPIAVATQPTQPVTPEQPPLSFEQASALGMFGGDNDKPDDGDLASASGDNSTLTLALPVGANVAAHTVTPYTSLSSRNSATNGTETPLSVQLDQPIQLSQGFNLPAGTIVQFGATVADNGAVSATSKGVFIDGTEIKVPVGAFALTANNSAALVANQRSLREGELSGADINAAMWGAAGSVGKALVDSGTTSVINTSGLGTSVVQTNNGNVNIPGAVLQGAFSPLAKAKADRANALAQELQQSSRLNEIPVRSPVRVFVAAAATVQVPVGSDVNAAAGTPEQGQVLGGGEVEQPPTMIPAKPISANNVQPVVAPPTTTANVQPVIAPAPVTATAQPTFTPQLPITPTTQPTQGINTPSPIAPTKPNNVINTRSNVVPQSVTTPTQLIQTPAVTTPQPIVTAPAPTTLSQPATITQPSVVPQQPVQQPSITTSEREARHQGGRLPSVGSPTTFIPPQPIPSTTTQTAPIPTQPAPIPVQPTGATTITTPIAPTKPNTIDTQPRFRKADATRTSVPTQSNSGIDAQSPPIVTPTQLTEAQNTPDPAPAITQTTTGGTQSGLIPIQFDNGGNIQPATTPNPAMAPLP</sequence>
<dbReference type="RefSeq" id="WP_015158935.1">
    <property type="nucleotide sequence ID" value="NC_019697.1"/>
</dbReference>
<keyword evidence="2" id="KW-1133">Transmembrane helix</keyword>
<keyword evidence="4" id="KW-1185">Reference proteome</keyword>
<keyword evidence="2" id="KW-0812">Transmembrane</keyword>
<organism evidence="3 4">
    <name type="scientific">Chamaesiphon minutus (strain ATCC 27169 / PCC 6605)</name>
    <dbReference type="NCBI Taxonomy" id="1173020"/>
    <lineage>
        <taxon>Bacteria</taxon>
        <taxon>Bacillati</taxon>
        <taxon>Cyanobacteriota</taxon>
        <taxon>Cyanophyceae</taxon>
        <taxon>Gomontiellales</taxon>
        <taxon>Chamaesiphonaceae</taxon>
        <taxon>Chamaesiphon</taxon>
    </lineage>
</organism>
<proteinExistence type="predicted"/>
<feature type="region of interest" description="Disordered" evidence="1">
    <location>
        <begin position="631"/>
        <end position="799"/>
    </location>
</feature>
<feature type="region of interest" description="Disordered" evidence="1">
    <location>
        <begin position="33"/>
        <end position="59"/>
    </location>
</feature>
<feature type="compositionally biased region" description="Polar residues" evidence="1">
    <location>
        <begin position="724"/>
        <end position="737"/>
    </location>
</feature>
<feature type="compositionally biased region" description="Low complexity" evidence="1">
    <location>
        <begin position="693"/>
        <end position="712"/>
    </location>
</feature>
<dbReference type="PRINTS" id="PR01217">
    <property type="entry name" value="PRICHEXTENSN"/>
</dbReference>
<dbReference type="HOGENOM" id="CLU_351870_0_0_3"/>
<feature type="compositionally biased region" description="Polar residues" evidence="1">
    <location>
        <begin position="781"/>
        <end position="792"/>
    </location>
</feature>
<gene>
    <name evidence="3" type="ORF">Cha6605_1607</name>
</gene>
<keyword evidence="2" id="KW-0472">Membrane</keyword>
<feature type="compositionally biased region" description="Low complexity" evidence="1">
    <location>
        <begin position="674"/>
        <end position="683"/>
    </location>
</feature>
<protein>
    <submittedName>
        <fullName evidence="3">Uncharacterized protein</fullName>
    </submittedName>
</protein>
<feature type="transmembrane region" description="Helical" evidence="2">
    <location>
        <begin position="62"/>
        <end position="86"/>
    </location>
</feature>
<dbReference type="KEGG" id="cmp:Cha6605_1607"/>
<accession>K9UEZ2</accession>
<dbReference type="Proteomes" id="UP000010366">
    <property type="component" value="Chromosome"/>
</dbReference>
<dbReference type="STRING" id="1173020.Cha6605_1607"/>